<protein>
    <submittedName>
        <fullName evidence="1">Uncharacterized protein</fullName>
    </submittedName>
</protein>
<organism evidence="1 2">
    <name type="scientific">Hermetia illucens</name>
    <name type="common">Black soldier fly</name>
    <dbReference type="NCBI Taxonomy" id="343691"/>
    <lineage>
        <taxon>Eukaryota</taxon>
        <taxon>Metazoa</taxon>
        <taxon>Ecdysozoa</taxon>
        <taxon>Arthropoda</taxon>
        <taxon>Hexapoda</taxon>
        <taxon>Insecta</taxon>
        <taxon>Pterygota</taxon>
        <taxon>Neoptera</taxon>
        <taxon>Endopterygota</taxon>
        <taxon>Diptera</taxon>
        <taxon>Brachycera</taxon>
        <taxon>Stratiomyomorpha</taxon>
        <taxon>Stratiomyidae</taxon>
        <taxon>Hermetiinae</taxon>
        <taxon>Hermetia</taxon>
    </lineage>
</organism>
<evidence type="ECO:0000313" key="2">
    <source>
        <dbReference type="Proteomes" id="UP000594454"/>
    </source>
</evidence>
<gene>
    <name evidence="1" type="ORF">HERILL_LOCUS1148</name>
</gene>
<dbReference type="AlphaFoldDB" id="A0A7R8UC51"/>
<dbReference type="Proteomes" id="UP000594454">
    <property type="component" value="Chromosome 1"/>
</dbReference>
<dbReference type="InParanoid" id="A0A7R8UC51"/>
<keyword evidence="2" id="KW-1185">Reference proteome</keyword>
<proteinExistence type="predicted"/>
<dbReference type="EMBL" id="LR899009">
    <property type="protein sequence ID" value="CAD7077839.1"/>
    <property type="molecule type" value="Genomic_DNA"/>
</dbReference>
<evidence type="ECO:0000313" key="1">
    <source>
        <dbReference type="EMBL" id="CAD7077839.1"/>
    </source>
</evidence>
<accession>A0A7R8UC51</accession>
<sequence>MLKRSNQCFGQFCLKNNNETIISDVPEKIMDVMDNANRRHAASAAVAIYHNECNGYYTIRADKLVIEKLLKMRLGSPSAQWLPLTATRKYYDGTKQ</sequence>
<reference evidence="1 2" key="1">
    <citation type="submission" date="2020-11" db="EMBL/GenBank/DDBJ databases">
        <authorList>
            <person name="Wallbank WR R."/>
            <person name="Pardo Diaz C."/>
            <person name="Kozak K."/>
            <person name="Martin S."/>
            <person name="Jiggins C."/>
            <person name="Moest M."/>
            <person name="Warren A I."/>
            <person name="Generalovic N T."/>
            <person name="Byers J.R.P. K."/>
            <person name="Montejo-Kovacevich G."/>
            <person name="Yen C E."/>
        </authorList>
    </citation>
    <scope>NUCLEOTIDE SEQUENCE [LARGE SCALE GENOMIC DNA]</scope>
</reference>
<name>A0A7R8UC51_HERIL</name>